<dbReference type="Proteomes" id="UP000824533">
    <property type="component" value="Linkage Group LG16"/>
</dbReference>
<reference evidence="1 2" key="1">
    <citation type="journal article" date="2021" name="Front. Genet.">
        <title>Chromosome-Level Genome Assembly Reveals Significant Gene Expansion in the Toll and IMD Signaling Pathways of Dendrolimus kikuchii.</title>
        <authorList>
            <person name="Zhou J."/>
            <person name="Wu P."/>
            <person name="Xiong Z."/>
            <person name="Liu N."/>
            <person name="Zhao N."/>
            <person name="Ji M."/>
            <person name="Qiu Y."/>
            <person name="Yang B."/>
        </authorList>
    </citation>
    <scope>NUCLEOTIDE SEQUENCE [LARGE SCALE GENOMIC DNA]</scope>
    <source>
        <strain evidence="1">Ann1</strain>
    </source>
</reference>
<evidence type="ECO:0000313" key="1">
    <source>
        <dbReference type="EMBL" id="KAJ0174951.1"/>
    </source>
</evidence>
<dbReference type="EMBL" id="CM034402">
    <property type="protein sequence ID" value="KAJ0174951.1"/>
    <property type="molecule type" value="Genomic_DNA"/>
</dbReference>
<accession>A0ACC1CTS6</accession>
<keyword evidence="2" id="KW-1185">Reference proteome</keyword>
<proteinExistence type="predicted"/>
<sequence>MSDFRSGEIKLDSPKAVFYSGQQVSGSVFFTLSEPLSFSAITIDCLGEAEVLWTENMKEVHFGRERIKVVEYKGVEQYFKYSQCLVGDTVGMLNNTQLPIGSHSFPFKFNIPYSAPSSFKGEVGTVTYSITATLIFPDPNVLNEALFKEIKVVAPLDLNTGSPDIKNPINLEFEEEYGCGCICTPKPMRIQVHLPVTGYCPGQDIPITVDVDNESSTEITKTILELVCREKYRSQRLPGEYSPPEVSLVKAKTGAVMGKSKKSISLNLRVPDILPAYLDNCAIIDVAYFFKVTFKLSGCSSNLTDEAEICLGLVPLSGFTNGPYIHPLKDSLPDGPIPDPVQIVQPSENPFVNEKSQLTSLNSDFKPNIHMTPYPTPPNTYPTHPSTYPIHPSTYPTQPGTYPTQPSTYPLQPNINYNANNNSRPSSGSYGFALGPTSPGYPNQDYGNGNTNVNRPGVNPSAPPPYS</sequence>
<gene>
    <name evidence="1" type="ORF">K1T71_009092</name>
</gene>
<comment type="caution">
    <text evidence="1">The sequence shown here is derived from an EMBL/GenBank/DDBJ whole genome shotgun (WGS) entry which is preliminary data.</text>
</comment>
<name>A0ACC1CTS6_9NEOP</name>
<protein>
    <submittedName>
        <fullName evidence="1">Uncharacterized protein</fullName>
    </submittedName>
</protein>
<organism evidence="1 2">
    <name type="scientific">Dendrolimus kikuchii</name>
    <dbReference type="NCBI Taxonomy" id="765133"/>
    <lineage>
        <taxon>Eukaryota</taxon>
        <taxon>Metazoa</taxon>
        <taxon>Ecdysozoa</taxon>
        <taxon>Arthropoda</taxon>
        <taxon>Hexapoda</taxon>
        <taxon>Insecta</taxon>
        <taxon>Pterygota</taxon>
        <taxon>Neoptera</taxon>
        <taxon>Endopterygota</taxon>
        <taxon>Lepidoptera</taxon>
        <taxon>Glossata</taxon>
        <taxon>Ditrysia</taxon>
        <taxon>Bombycoidea</taxon>
        <taxon>Lasiocampidae</taxon>
        <taxon>Dendrolimus</taxon>
    </lineage>
</organism>
<evidence type="ECO:0000313" key="2">
    <source>
        <dbReference type="Proteomes" id="UP000824533"/>
    </source>
</evidence>